<proteinExistence type="predicted"/>
<keyword evidence="8" id="KW-1185">Reference proteome</keyword>
<feature type="transmembrane region" description="Helical" evidence="5">
    <location>
        <begin position="168"/>
        <end position="188"/>
    </location>
</feature>
<sequence length="510" mass="57970">MKFQEVFCYFYIINYTLGSGFLSLPYIFYKAGTLVIIVSYVFYCLVSLVSAIYVVEFLGRVKVIDRRSQSDESQPLLNNTESRDDLFLHSQNRKYEISESGQILFGFSASLFIVFMFCCFNITSLWAYCAVAASTLATNLPIDTNTFLKCSSSQFIKRLPNQYGCLNLYRVAVAGYGIIVLFLSVIGLKKQKYLQLILGIARFIIIASIIVFSFVKIVFDQINPQIMNIHTTNSTNLTHVHTYSQTILRFNIAYIFYGIPIFLYSLQNHFFLPTALFTVTNKKLLKSLTIVVFMSIGVLVTTLGISVSLAFLHNINPNCVLNWIPYTHESYHISLRIFSYIVIFFPVIDLLSCYPLSTILQANLLFQIIMRTDTSQIETFKQQMILVSLRCLIALLPILLSLFVANLIVITDISGIFSISLMLILPVVFQWRSQRLIELMYDMSGLASLVNKKLFDRIGSFMFTTRAHTPYSGWYSGFCVQISVAVISVITLLIAISSVVLQFMHETDSS</sequence>
<dbReference type="InterPro" id="IPR013057">
    <property type="entry name" value="AA_transpt_TM"/>
</dbReference>
<feature type="transmembrane region" description="Helical" evidence="5">
    <location>
        <begin position="200"/>
        <end position="219"/>
    </location>
</feature>
<evidence type="ECO:0000256" key="4">
    <source>
        <dbReference type="ARBA" id="ARBA00023136"/>
    </source>
</evidence>
<feature type="transmembrane region" description="Helical" evidence="5">
    <location>
        <begin position="247"/>
        <end position="266"/>
    </location>
</feature>
<feature type="transmembrane region" description="Helical" evidence="5">
    <location>
        <begin position="34"/>
        <end position="58"/>
    </location>
</feature>
<dbReference type="Pfam" id="PF01490">
    <property type="entry name" value="Aa_trans"/>
    <property type="match status" value="1"/>
</dbReference>
<protein>
    <recommendedName>
        <fullName evidence="6">Amino acid transporter transmembrane domain-containing protein</fullName>
    </recommendedName>
</protein>
<dbReference type="EMBL" id="JAKMXF010000033">
    <property type="protein sequence ID" value="KAI6660561.1"/>
    <property type="molecule type" value="Genomic_DNA"/>
</dbReference>
<evidence type="ECO:0000313" key="8">
    <source>
        <dbReference type="Proteomes" id="UP001165289"/>
    </source>
</evidence>
<feature type="transmembrane region" description="Helical" evidence="5">
    <location>
        <begin position="478"/>
        <end position="504"/>
    </location>
</feature>
<gene>
    <name evidence="7" type="ORF">LOD99_14145</name>
</gene>
<keyword evidence="2 5" id="KW-0812">Transmembrane</keyword>
<evidence type="ECO:0000256" key="1">
    <source>
        <dbReference type="ARBA" id="ARBA00004370"/>
    </source>
</evidence>
<keyword evidence="4 5" id="KW-0472">Membrane</keyword>
<accession>A0AAV7KGM6</accession>
<dbReference type="Proteomes" id="UP001165289">
    <property type="component" value="Unassembled WGS sequence"/>
</dbReference>
<keyword evidence="3 5" id="KW-1133">Transmembrane helix</keyword>
<evidence type="ECO:0000259" key="6">
    <source>
        <dbReference type="Pfam" id="PF01490"/>
    </source>
</evidence>
<feature type="transmembrane region" description="Helical" evidence="5">
    <location>
        <begin position="103"/>
        <end position="128"/>
    </location>
</feature>
<evidence type="ECO:0000256" key="3">
    <source>
        <dbReference type="ARBA" id="ARBA00022989"/>
    </source>
</evidence>
<name>A0AAV7KGM6_9METZ</name>
<evidence type="ECO:0000256" key="2">
    <source>
        <dbReference type="ARBA" id="ARBA00022692"/>
    </source>
</evidence>
<dbReference type="PANTHER" id="PTHR16189">
    <property type="entry name" value="TRANSMEMBRANE PROTEIN 104-RELATED"/>
    <property type="match status" value="1"/>
</dbReference>
<feature type="domain" description="Amino acid transporter transmembrane" evidence="6">
    <location>
        <begin position="10"/>
        <end position="431"/>
    </location>
</feature>
<dbReference type="PANTHER" id="PTHR16189:SF2">
    <property type="entry name" value="AMINO ACID TRANSPORTER TRANSMEMBRANE DOMAIN-CONTAINING PROTEIN"/>
    <property type="match status" value="1"/>
</dbReference>
<reference evidence="7 8" key="1">
    <citation type="journal article" date="2023" name="BMC Biol.">
        <title>The compact genome of the sponge Oopsacas minuta (Hexactinellida) is lacking key metazoan core genes.</title>
        <authorList>
            <person name="Santini S."/>
            <person name="Schenkelaars Q."/>
            <person name="Jourda C."/>
            <person name="Duchesne M."/>
            <person name="Belahbib H."/>
            <person name="Rocher C."/>
            <person name="Selva M."/>
            <person name="Riesgo A."/>
            <person name="Vervoort M."/>
            <person name="Leys S.P."/>
            <person name="Kodjabachian L."/>
            <person name="Le Bivic A."/>
            <person name="Borchiellini C."/>
            <person name="Claverie J.M."/>
            <person name="Renard E."/>
        </authorList>
    </citation>
    <scope>NUCLEOTIDE SEQUENCE [LARGE SCALE GENOMIC DNA]</scope>
    <source>
        <strain evidence="7">SPO-2</strain>
    </source>
</reference>
<feature type="transmembrane region" description="Helical" evidence="5">
    <location>
        <begin position="7"/>
        <end position="28"/>
    </location>
</feature>
<feature type="transmembrane region" description="Helical" evidence="5">
    <location>
        <begin position="287"/>
        <end position="313"/>
    </location>
</feature>
<evidence type="ECO:0000313" key="7">
    <source>
        <dbReference type="EMBL" id="KAI6660561.1"/>
    </source>
</evidence>
<feature type="transmembrane region" description="Helical" evidence="5">
    <location>
        <begin position="387"/>
        <end position="409"/>
    </location>
</feature>
<feature type="transmembrane region" description="Helical" evidence="5">
    <location>
        <begin position="333"/>
        <end position="366"/>
    </location>
</feature>
<comment type="caution">
    <text evidence="7">The sequence shown here is derived from an EMBL/GenBank/DDBJ whole genome shotgun (WGS) entry which is preliminary data.</text>
</comment>
<evidence type="ECO:0000256" key="5">
    <source>
        <dbReference type="SAM" id="Phobius"/>
    </source>
</evidence>
<comment type="subcellular location">
    <subcellularLocation>
        <location evidence="1">Membrane</location>
    </subcellularLocation>
</comment>
<feature type="transmembrane region" description="Helical" evidence="5">
    <location>
        <begin position="415"/>
        <end position="431"/>
    </location>
</feature>
<dbReference type="GO" id="GO:0016020">
    <property type="term" value="C:membrane"/>
    <property type="evidence" value="ECO:0007669"/>
    <property type="project" value="UniProtKB-SubCell"/>
</dbReference>
<dbReference type="AlphaFoldDB" id="A0AAV7KGM6"/>
<organism evidence="7 8">
    <name type="scientific">Oopsacas minuta</name>
    <dbReference type="NCBI Taxonomy" id="111878"/>
    <lineage>
        <taxon>Eukaryota</taxon>
        <taxon>Metazoa</taxon>
        <taxon>Porifera</taxon>
        <taxon>Hexactinellida</taxon>
        <taxon>Hexasterophora</taxon>
        <taxon>Lyssacinosida</taxon>
        <taxon>Leucopsacidae</taxon>
        <taxon>Oopsacas</taxon>
    </lineage>
</organism>